<feature type="transmembrane region" description="Helical" evidence="2">
    <location>
        <begin position="6"/>
        <end position="26"/>
    </location>
</feature>
<sequence length="122" mass="13985">MHVSALLTVLGTVTVAVVGGLFTLFGQRISAKSQEKSAEVSTRAEEWSKLLAETKAYADERLTDQQQQIDELQADMRTVKQQLADLKARYRAALETIRRWLREHPNHRLEIPEEIRDDLKNL</sequence>
<reference evidence="3 4" key="1">
    <citation type="submission" date="2017-11" db="EMBL/GenBank/DDBJ databases">
        <title>Infants hospitalized years apart are colonized by the same room-sourced microbial strains.</title>
        <authorList>
            <person name="Brooks B."/>
            <person name="Olm M.R."/>
            <person name="Firek B.A."/>
            <person name="Baker R."/>
            <person name="Thomas B.C."/>
            <person name="Morowitz M.J."/>
            <person name="Banfield J.F."/>
        </authorList>
    </citation>
    <scope>NUCLEOTIDE SEQUENCE [LARGE SCALE GENOMIC DNA]</scope>
    <source>
        <strain evidence="3">S2_012_000_R3_87</strain>
    </source>
</reference>
<accession>A0A2W5B836</accession>
<evidence type="ECO:0000256" key="1">
    <source>
        <dbReference type="SAM" id="Coils"/>
    </source>
</evidence>
<keyword evidence="2" id="KW-1133">Transmembrane helix</keyword>
<gene>
    <name evidence="3" type="ORF">DI609_05775</name>
</gene>
<protein>
    <submittedName>
        <fullName evidence="3">Uncharacterized protein</fullName>
    </submittedName>
</protein>
<evidence type="ECO:0000313" key="3">
    <source>
        <dbReference type="EMBL" id="PZP00740.1"/>
    </source>
</evidence>
<keyword evidence="2" id="KW-0812">Transmembrane</keyword>
<evidence type="ECO:0000313" key="4">
    <source>
        <dbReference type="Proteomes" id="UP000249451"/>
    </source>
</evidence>
<dbReference type="AlphaFoldDB" id="A0A2W5B836"/>
<name>A0A2W5B836_9CORY</name>
<feature type="coiled-coil region" evidence="1">
    <location>
        <begin position="55"/>
        <end position="103"/>
    </location>
</feature>
<keyword evidence="1" id="KW-0175">Coiled coil</keyword>
<keyword evidence="2" id="KW-0472">Membrane</keyword>
<organism evidence="3 4">
    <name type="scientific">Corynebacterium urealyticum</name>
    <dbReference type="NCBI Taxonomy" id="43771"/>
    <lineage>
        <taxon>Bacteria</taxon>
        <taxon>Bacillati</taxon>
        <taxon>Actinomycetota</taxon>
        <taxon>Actinomycetes</taxon>
        <taxon>Mycobacteriales</taxon>
        <taxon>Corynebacteriaceae</taxon>
        <taxon>Corynebacterium</taxon>
    </lineage>
</organism>
<dbReference type="EMBL" id="QFNY01000113">
    <property type="protein sequence ID" value="PZP00740.1"/>
    <property type="molecule type" value="Genomic_DNA"/>
</dbReference>
<comment type="caution">
    <text evidence="3">The sequence shown here is derived from an EMBL/GenBank/DDBJ whole genome shotgun (WGS) entry which is preliminary data.</text>
</comment>
<evidence type="ECO:0000256" key="2">
    <source>
        <dbReference type="SAM" id="Phobius"/>
    </source>
</evidence>
<proteinExistence type="predicted"/>
<dbReference type="Proteomes" id="UP000249451">
    <property type="component" value="Unassembled WGS sequence"/>
</dbReference>